<evidence type="ECO:0000256" key="2">
    <source>
        <dbReference type="ARBA" id="ARBA00008779"/>
    </source>
</evidence>
<dbReference type="RefSeq" id="WP_115869456.1">
    <property type="nucleotide sequence ID" value="NZ_QREG01000019.1"/>
</dbReference>
<evidence type="ECO:0000256" key="4">
    <source>
        <dbReference type="ARBA" id="ARBA00022729"/>
    </source>
</evidence>
<evidence type="ECO:0000313" key="9">
    <source>
        <dbReference type="Proteomes" id="UP000256779"/>
    </source>
</evidence>
<comment type="cofactor">
    <cofactor evidence="1">
        <name>Ca(2+)</name>
        <dbReference type="ChEBI" id="CHEBI:29108"/>
    </cofactor>
</comment>
<dbReference type="GO" id="GO:0046872">
    <property type="term" value="F:metal ion binding"/>
    <property type="evidence" value="ECO:0007669"/>
    <property type="project" value="UniProtKB-KW"/>
</dbReference>
<reference evidence="8 9" key="1">
    <citation type="submission" date="2018-07" db="EMBL/GenBank/DDBJ databases">
        <title>Genomic Encyclopedia of Type Strains, Phase IV (KMG-IV): sequencing the most valuable type-strain genomes for metagenomic binning, comparative biology and taxonomic classification.</title>
        <authorList>
            <person name="Goeker M."/>
        </authorList>
    </citation>
    <scope>NUCLEOTIDE SEQUENCE [LARGE SCALE GENOMIC DNA]</scope>
    <source>
        <strain evidence="8 9">DSM 4134</strain>
    </source>
</reference>
<dbReference type="Proteomes" id="UP000256779">
    <property type="component" value="Unassembled WGS sequence"/>
</dbReference>
<gene>
    <name evidence="8" type="ORF">C7460_11966</name>
</gene>
<dbReference type="Gene3D" id="3.40.720.10">
    <property type="entry name" value="Alkaline Phosphatase, subunit A"/>
    <property type="match status" value="1"/>
</dbReference>
<dbReference type="AlphaFoldDB" id="A0A3D9KZW5"/>
<dbReference type="CDD" id="cd16030">
    <property type="entry name" value="iduronate-2-sulfatase"/>
    <property type="match status" value="1"/>
</dbReference>
<comment type="similarity">
    <text evidence="2">Belongs to the sulfatase family.</text>
</comment>
<keyword evidence="3" id="KW-0479">Metal-binding</keyword>
<protein>
    <submittedName>
        <fullName evidence="8">Putative sulfatase</fullName>
    </submittedName>
</protein>
<dbReference type="Pfam" id="PF00884">
    <property type="entry name" value="Sulfatase"/>
    <property type="match status" value="1"/>
</dbReference>
<dbReference type="InterPro" id="IPR035874">
    <property type="entry name" value="IDS"/>
</dbReference>
<comment type="caution">
    <text evidence="8">The sequence shown here is derived from an EMBL/GenBank/DDBJ whole genome shotgun (WGS) entry which is preliminary data.</text>
</comment>
<evidence type="ECO:0000313" key="8">
    <source>
        <dbReference type="EMBL" id="RED94954.1"/>
    </source>
</evidence>
<proteinExistence type="inferred from homology"/>
<sequence length="469" mass="52772">MVLSPFKLLRFFFYAPLIGIWLNGCGVKAPTTDSTYQNVLFIIVDDLKPTLGAYGDSLAITPNIDKLASRGITFTNAHCNFAVCGPSRGSFLSGLRPETLGILDNVTPLQPKLQGRPTLPKLFLQNGFETIGLGKTFHDKEPDHEDPAAWNAYYKYGSTEKGKQGLKVNPTDDQLPWCYWQAAEGDDEDQADGRIAQKAVELLHEKRDQPFFLAVGFHKPHDPYVAPKKYFDWYTLEQCTPPVLPDQWQPAYKHSLPGWSKVFHETMTEKEQREFIRSYYACVSFMDAQVGKLLDALEATGQAENTLIVFMGDHGYHLGEHNWWNKVTVYEEGTNAPLIVAGNKIAEAGKTSNALVEFIDLYPTFLDLMGISEKPDHLEGESFAQLLDNPNASFKEAVYASTLRGETTGRMVKTEEWRYIEWDEGVKGKELYNQQNDPQEYVNLAEDPAHASVVSELSLLLKNKGQKSE</sequence>
<evidence type="ECO:0000259" key="7">
    <source>
        <dbReference type="Pfam" id="PF00884"/>
    </source>
</evidence>
<evidence type="ECO:0000256" key="6">
    <source>
        <dbReference type="ARBA" id="ARBA00022837"/>
    </source>
</evidence>
<dbReference type="InterPro" id="IPR000917">
    <property type="entry name" value="Sulfatase_N"/>
</dbReference>
<dbReference type="OrthoDB" id="9763552at2"/>
<organism evidence="8 9">
    <name type="scientific">Marinoscillum furvescens DSM 4134</name>
    <dbReference type="NCBI Taxonomy" id="1122208"/>
    <lineage>
        <taxon>Bacteria</taxon>
        <taxon>Pseudomonadati</taxon>
        <taxon>Bacteroidota</taxon>
        <taxon>Cytophagia</taxon>
        <taxon>Cytophagales</taxon>
        <taxon>Reichenbachiellaceae</taxon>
        <taxon>Marinoscillum</taxon>
    </lineage>
</organism>
<keyword evidence="9" id="KW-1185">Reference proteome</keyword>
<dbReference type="PANTHER" id="PTHR45953">
    <property type="entry name" value="IDURONATE 2-SULFATASE"/>
    <property type="match status" value="1"/>
</dbReference>
<evidence type="ECO:0000256" key="1">
    <source>
        <dbReference type="ARBA" id="ARBA00001913"/>
    </source>
</evidence>
<dbReference type="InterPro" id="IPR017850">
    <property type="entry name" value="Alkaline_phosphatase_core_sf"/>
</dbReference>
<evidence type="ECO:0000256" key="5">
    <source>
        <dbReference type="ARBA" id="ARBA00022801"/>
    </source>
</evidence>
<feature type="domain" description="Sulfatase N-terminal" evidence="7">
    <location>
        <begin position="37"/>
        <end position="371"/>
    </location>
</feature>
<dbReference type="PANTHER" id="PTHR45953:SF1">
    <property type="entry name" value="IDURONATE 2-SULFATASE"/>
    <property type="match status" value="1"/>
</dbReference>
<dbReference type="EMBL" id="QREG01000019">
    <property type="protein sequence ID" value="RED94954.1"/>
    <property type="molecule type" value="Genomic_DNA"/>
</dbReference>
<dbReference type="GO" id="GO:0005737">
    <property type="term" value="C:cytoplasm"/>
    <property type="evidence" value="ECO:0007669"/>
    <property type="project" value="TreeGrafter"/>
</dbReference>
<keyword evidence="5" id="KW-0378">Hydrolase</keyword>
<accession>A0A3D9KZW5</accession>
<keyword evidence="4" id="KW-0732">Signal</keyword>
<keyword evidence="6" id="KW-0106">Calcium</keyword>
<evidence type="ECO:0000256" key="3">
    <source>
        <dbReference type="ARBA" id="ARBA00022723"/>
    </source>
</evidence>
<dbReference type="GO" id="GO:0004423">
    <property type="term" value="F:iduronate-2-sulfatase activity"/>
    <property type="evidence" value="ECO:0007669"/>
    <property type="project" value="InterPro"/>
</dbReference>
<name>A0A3D9KZW5_MARFU</name>
<dbReference type="SUPFAM" id="SSF53649">
    <property type="entry name" value="Alkaline phosphatase-like"/>
    <property type="match status" value="1"/>
</dbReference>